<dbReference type="InterPro" id="IPR016135">
    <property type="entry name" value="UBQ-conjugating_enzyme/RWD"/>
</dbReference>
<comment type="similarity">
    <text evidence="7">Belongs to the ubiquitin-conjugating enzyme family.</text>
</comment>
<evidence type="ECO:0000256" key="5">
    <source>
        <dbReference type="ARBA" id="ARBA00043952"/>
    </source>
</evidence>
<dbReference type="CDD" id="cd23812">
    <property type="entry name" value="UBCc_ScPEX4-like"/>
    <property type="match status" value="1"/>
</dbReference>
<dbReference type="SMART" id="SM00212">
    <property type="entry name" value="UBCc"/>
    <property type="match status" value="1"/>
</dbReference>
<organism evidence="9 10">
    <name type="scientific">Saccharomyces eubayanus</name>
    <name type="common">Yeast</name>
    <dbReference type="NCBI Taxonomy" id="1080349"/>
    <lineage>
        <taxon>Eukaryota</taxon>
        <taxon>Fungi</taxon>
        <taxon>Dikarya</taxon>
        <taxon>Ascomycota</taxon>
        <taxon>Saccharomycotina</taxon>
        <taxon>Saccharomycetes</taxon>
        <taxon>Saccharomycetales</taxon>
        <taxon>Saccharomycetaceae</taxon>
        <taxon>Saccharomyces</taxon>
    </lineage>
</organism>
<dbReference type="InterPro" id="IPR000608">
    <property type="entry name" value="UBC"/>
</dbReference>
<dbReference type="PANTHER" id="PTHR24067">
    <property type="entry name" value="UBIQUITIN-CONJUGATING ENZYME E2"/>
    <property type="match status" value="1"/>
</dbReference>
<dbReference type="InterPro" id="IPR023313">
    <property type="entry name" value="UBQ-conjugating_AS"/>
</dbReference>
<evidence type="ECO:0000256" key="6">
    <source>
        <dbReference type="PROSITE-ProRule" id="PRU10133"/>
    </source>
</evidence>
<dbReference type="Proteomes" id="UP001152964">
    <property type="component" value="Chromosome 7"/>
</dbReference>
<keyword evidence="1" id="KW-0808">Transferase</keyword>
<proteinExistence type="inferred from homology"/>
<dbReference type="InterPro" id="IPR050113">
    <property type="entry name" value="Ub_conjugating_enzyme"/>
</dbReference>
<feature type="active site" description="Glycyl thioester intermediate" evidence="6">
    <location>
        <position position="116"/>
    </location>
</feature>
<gene>
    <name evidence="9" type="primary">U6500G03870</name>
    <name evidence="9" type="ORF">SEUBUCD650_0G03870</name>
</gene>
<evidence type="ECO:0000256" key="3">
    <source>
        <dbReference type="ARBA" id="ARBA00022786"/>
    </source>
</evidence>
<dbReference type="EMBL" id="OX291497">
    <property type="protein sequence ID" value="CAI2008467.1"/>
    <property type="molecule type" value="Genomic_DNA"/>
</dbReference>
<reference evidence="9" key="1">
    <citation type="submission" date="2022-08" db="EMBL/GenBank/DDBJ databases">
        <authorList>
            <person name="Byrne P K."/>
        </authorList>
    </citation>
    <scope>NUCLEOTIDE SEQUENCE</scope>
    <source>
        <strain evidence="9">UCD650</strain>
    </source>
</reference>
<evidence type="ECO:0000256" key="4">
    <source>
        <dbReference type="ARBA" id="ARBA00022840"/>
    </source>
</evidence>
<name>A0ABN8VQB1_SACEU</name>
<evidence type="ECO:0000313" key="10">
    <source>
        <dbReference type="Proteomes" id="UP001152964"/>
    </source>
</evidence>
<protein>
    <recommendedName>
        <fullName evidence="8">UBC core domain-containing protein</fullName>
    </recommendedName>
</protein>
<accession>A0ABN8VQB1</accession>
<keyword evidence="3 7" id="KW-0833">Ubl conjugation pathway</keyword>
<dbReference type="PROSITE" id="PS00183">
    <property type="entry name" value="UBC_1"/>
    <property type="match status" value="1"/>
</dbReference>
<sequence>MPTALKKQKPYILSISDTCMSRITKEYRLIRKTLASDDPTVNPYRGIIDLLNPIDETDLSKWEATIRGPEHTPYEHYQFRMLIDVPNSYPMAPPKIMFERDAILHCNVKSATGEVCLDILKLQDWTPVWDILHCVHAVWRLLREPVCESPLDVDMGNIIRCGDTRAYHGIVKYFLAERERNNQN</sequence>
<dbReference type="Pfam" id="PF00179">
    <property type="entry name" value="UQ_con"/>
    <property type="match status" value="1"/>
</dbReference>
<dbReference type="Gene3D" id="3.10.110.10">
    <property type="entry name" value="Ubiquitin Conjugating Enzyme"/>
    <property type="match status" value="1"/>
</dbReference>
<evidence type="ECO:0000313" key="9">
    <source>
        <dbReference type="EMBL" id="CAI2008467.1"/>
    </source>
</evidence>
<comment type="pathway">
    <text evidence="5">Protein modification.</text>
</comment>
<keyword evidence="2 7" id="KW-0547">Nucleotide-binding</keyword>
<dbReference type="PROSITE" id="PS50127">
    <property type="entry name" value="UBC_2"/>
    <property type="match status" value="1"/>
</dbReference>
<keyword evidence="4 7" id="KW-0067">ATP-binding</keyword>
<evidence type="ECO:0000256" key="7">
    <source>
        <dbReference type="RuleBase" id="RU362109"/>
    </source>
</evidence>
<evidence type="ECO:0000256" key="2">
    <source>
        <dbReference type="ARBA" id="ARBA00022741"/>
    </source>
</evidence>
<dbReference type="SUPFAM" id="SSF54495">
    <property type="entry name" value="UBC-like"/>
    <property type="match status" value="1"/>
</dbReference>
<evidence type="ECO:0000256" key="1">
    <source>
        <dbReference type="ARBA" id="ARBA00022679"/>
    </source>
</evidence>
<evidence type="ECO:0000259" key="8">
    <source>
        <dbReference type="PROSITE" id="PS50127"/>
    </source>
</evidence>
<keyword evidence="10" id="KW-1185">Reference proteome</keyword>
<feature type="domain" description="UBC core" evidence="8">
    <location>
        <begin position="18"/>
        <end position="180"/>
    </location>
</feature>